<dbReference type="InterPro" id="IPR045078">
    <property type="entry name" value="TST/MPST-like"/>
</dbReference>
<dbReference type="EMBL" id="HE575320">
    <property type="protein sequence ID" value="CCC91680.1"/>
    <property type="molecule type" value="Genomic_DNA"/>
</dbReference>
<dbReference type="CDD" id="cd01448">
    <property type="entry name" value="TST_Repeat_1"/>
    <property type="match status" value="1"/>
</dbReference>
<dbReference type="SUPFAM" id="SSF54534">
    <property type="entry name" value="FKBP-like"/>
    <property type="match status" value="1"/>
</dbReference>
<proteinExistence type="predicted"/>
<dbReference type="GO" id="GO:0005739">
    <property type="term" value="C:mitochondrion"/>
    <property type="evidence" value="ECO:0007669"/>
    <property type="project" value="TreeGrafter"/>
</dbReference>
<evidence type="ECO:0000256" key="1">
    <source>
        <dbReference type="ARBA" id="ARBA00022679"/>
    </source>
</evidence>
<feature type="domain" description="Rhodanese" evidence="3">
    <location>
        <begin position="173"/>
        <end position="294"/>
    </location>
</feature>
<dbReference type="PANTHER" id="PTHR11364">
    <property type="entry name" value="THIOSULFATE SULFERTANSFERASE"/>
    <property type="match status" value="1"/>
</dbReference>
<keyword evidence="1 4" id="KW-0808">Transferase</keyword>
<dbReference type="PANTHER" id="PTHR11364:SF27">
    <property type="entry name" value="SULFURTRANSFERASE"/>
    <property type="match status" value="1"/>
</dbReference>
<dbReference type="GO" id="GO:0004792">
    <property type="term" value="F:thiosulfate-cyanide sulfurtransferase activity"/>
    <property type="evidence" value="ECO:0007669"/>
    <property type="project" value="TreeGrafter"/>
</dbReference>
<dbReference type="PROSITE" id="PS50206">
    <property type="entry name" value="RHODANESE_3"/>
    <property type="match status" value="2"/>
</dbReference>
<dbReference type="InterPro" id="IPR038457">
    <property type="entry name" value="SulfurTase_C_sf"/>
</dbReference>
<dbReference type="InterPro" id="IPR001763">
    <property type="entry name" value="Rhodanese-like_dom"/>
</dbReference>
<dbReference type="Pfam" id="PF09122">
    <property type="entry name" value="DUF1930"/>
    <property type="match status" value="1"/>
</dbReference>
<accession>G0UQL9</accession>
<keyword evidence="2" id="KW-0677">Repeat</keyword>
<reference evidence="4" key="1">
    <citation type="journal article" date="2012" name="Proc. Natl. Acad. Sci. U.S.A.">
        <title>Antigenic diversity is generated by distinct evolutionary mechanisms in African trypanosome species.</title>
        <authorList>
            <person name="Jackson A.P."/>
            <person name="Berry A."/>
            <person name="Aslett M."/>
            <person name="Allison H.C."/>
            <person name="Burton P."/>
            <person name="Vavrova-Anderson J."/>
            <person name="Brown R."/>
            <person name="Browne H."/>
            <person name="Corton N."/>
            <person name="Hauser H."/>
            <person name="Gamble J."/>
            <person name="Gilderthorp R."/>
            <person name="Marcello L."/>
            <person name="McQuillan J."/>
            <person name="Otto T.D."/>
            <person name="Quail M.A."/>
            <person name="Sanders M.J."/>
            <person name="van Tonder A."/>
            <person name="Ginger M.L."/>
            <person name="Field M.C."/>
            <person name="Barry J.D."/>
            <person name="Hertz-Fowler C."/>
            <person name="Berriman M."/>
        </authorList>
    </citation>
    <scope>NUCLEOTIDE SEQUENCE</scope>
    <source>
        <strain evidence="4">IL3000</strain>
    </source>
</reference>
<evidence type="ECO:0000259" key="3">
    <source>
        <dbReference type="PROSITE" id="PS50206"/>
    </source>
</evidence>
<protein>
    <submittedName>
        <fullName evidence="4">Putative mercaptopyruvate sulfurtransferase</fullName>
    </submittedName>
</protein>
<dbReference type="SMART" id="SM00450">
    <property type="entry name" value="RHOD"/>
    <property type="match status" value="2"/>
</dbReference>
<dbReference type="Pfam" id="PF00581">
    <property type="entry name" value="Rhodanese"/>
    <property type="match status" value="2"/>
</dbReference>
<gene>
    <name evidence="4" type="ORF">TCIL3000_7_4940</name>
</gene>
<dbReference type="VEuPathDB" id="TriTrypDB:TcIL3000_7_4940"/>
<feature type="domain" description="Rhodanese" evidence="3">
    <location>
        <begin position="26"/>
        <end position="145"/>
    </location>
</feature>
<name>G0UQL9_TRYCI</name>
<keyword evidence="4" id="KW-0670">Pyruvate</keyword>
<evidence type="ECO:0000313" key="4">
    <source>
        <dbReference type="EMBL" id="CCC91680.1"/>
    </source>
</evidence>
<evidence type="ECO:0000256" key="2">
    <source>
        <dbReference type="ARBA" id="ARBA00022737"/>
    </source>
</evidence>
<dbReference type="InterPro" id="IPR015206">
    <property type="entry name" value="SulfurTase_C"/>
</dbReference>
<sequence>MNTCKLKPNPKHPGKVFLDVEDVKGDVSSYNVFDVRYNLTNKDYGINEYKKGHVPQATFVDLDVHLSKPAPPNSKARHVMPDPQVFIEWCKSVGIGPQKPVLCYDDECGAMGACRMWWMLHALGVEAYVLTCGYRLFEAGYSSTDVTDSTKHQPTSYWPYETEFKRLLNIKETPPNAHMVDTRPAYRFNTTVRPYWPDDLPGHIEGAVNLPFSVNIVQISRHEKRLRPNDECRSNILKLLAGMWDMKKADISHCVFYCGSGVTAAFSIAVACHVGLGEPYLLSGSWSEYADVFDFHLRRSIIKEYGMLLTMTSPTFADNVKASSTNATLMVDDEIVESPDEELAAAFVHLHVGEKAKVLFESQREVTIEAYPRIDT</sequence>
<dbReference type="Gene3D" id="3.30.1670.10">
    <property type="entry name" value="3-mercaptopyruvate sulfurtransferase, domain 3"/>
    <property type="match status" value="1"/>
</dbReference>
<dbReference type="SUPFAM" id="SSF52821">
    <property type="entry name" value="Rhodanese/Cell cycle control phosphatase"/>
    <property type="match status" value="2"/>
</dbReference>
<dbReference type="Gene3D" id="3.40.250.10">
    <property type="entry name" value="Rhodanese-like domain"/>
    <property type="match status" value="2"/>
</dbReference>
<dbReference type="AlphaFoldDB" id="G0UQL9"/>
<dbReference type="InterPro" id="IPR036873">
    <property type="entry name" value="Rhodanese-like_dom_sf"/>
</dbReference>
<organism evidence="4">
    <name type="scientific">Trypanosoma congolense (strain IL3000)</name>
    <dbReference type="NCBI Taxonomy" id="1068625"/>
    <lineage>
        <taxon>Eukaryota</taxon>
        <taxon>Discoba</taxon>
        <taxon>Euglenozoa</taxon>
        <taxon>Kinetoplastea</taxon>
        <taxon>Metakinetoplastina</taxon>
        <taxon>Trypanosomatida</taxon>
        <taxon>Trypanosomatidae</taxon>
        <taxon>Trypanosoma</taxon>
        <taxon>Nannomonas</taxon>
    </lineage>
</organism>